<organism evidence="2 3">
    <name type="scientific">Shewanella halifaxensis (strain HAW-EB4)</name>
    <dbReference type="NCBI Taxonomy" id="458817"/>
    <lineage>
        <taxon>Bacteria</taxon>
        <taxon>Pseudomonadati</taxon>
        <taxon>Pseudomonadota</taxon>
        <taxon>Gammaproteobacteria</taxon>
        <taxon>Alteromonadales</taxon>
        <taxon>Shewanellaceae</taxon>
        <taxon>Shewanella</taxon>
    </lineage>
</organism>
<dbReference type="KEGG" id="shl:Shal_3841"/>
<evidence type="ECO:0000313" key="2">
    <source>
        <dbReference type="EMBL" id="ABZ78381.1"/>
    </source>
</evidence>
<feature type="transmembrane region" description="Helical" evidence="1">
    <location>
        <begin position="42"/>
        <end position="64"/>
    </location>
</feature>
<sequence>MFHNSMRFLSSRNRVSLKALGSMSSGSMNSGSSMSSGQRGSALIIGVFIITVMFLLAATLINVLDDADQEISIEVWGTRAFAVANSGADRALATLFPVDGSSGSCNTLPPWNTPWNIGNETGLVGFHGCEVLMTCSATTATTNSSQNEMTQYLITSTATCSTGQCDSGRDSDASCIRVSRQVEVEARD</sequence>
<dbReference type="RefSeq" id="WP_012278899.1">
    <property type="nucleotide sequence ID" value="NC_010334.1"/>
</dbReference>
<proteinExistence type="predicted"/>
<keyword evidence="1" id="KW-0472">Membrane</keyword>
<keyword evidence="1" id="KW-0812">Transmembrane</keyword>
<evidence type="ECO:0000313" key="3">
    <source>
        <dbReference type="Proteomes" id="UP000001317"/>
    </source>
</evidence>
<evidence type="ECO:0000256" key="1">
    <source>
        <dbReference type="SAM" id="Phobius"/>
    </source>
</evidence>
<dbReference type="AlphaFoldDB" id="B0TVS8"/>
<keyword evidence="1" id="KW-1133">Transmembrane helix</keyword>
<gene>
    <name evidence="2" type="ordered locus">Shal_3841</name>
</gene>
<dbReference type="Proteomes" id="UP000001317">
    <property type="component" value="Chromosome"/>
</dbReference>
<dbReference type="STRING" id="458817.Shal_3841"/>
<dbReference type="EMBL" id="CP000931">
    <property type="protein sequence ID" value="ABZ78381.1"/>
    <property type="molecule type" value="Genomic_DNA"/>
</dbReference>
<name>B0TVS8_SHEHH</name>
<keyword evidence="3" id="KW-1185">Reference proteome</keyword>
<accession>B0TVS8</accession>
<dbReference type="eggNOG" id="COG4726">
    <property type="taxonomic scope" value="Bacteria"/>
</dbReference>
<protein>
    <submittedName>
        <fullName evidence="2">MSHA biogenesis protein MshP</fullName>
    </submittedName>
</protein>
<reference evidence="2" key="1">
    <citation type="submission" date="2008-01" db="EMBL/GenBank/DDBJ databases">
        <title>Complete sequence of Shewanella halifaxensis HAW-EB4.</title>
        <authorList>
            <consortium name="US DOE Joint Genome Institute"/>
            <person name="Copeland A."/>
            <person name="Lucas S."/>
            <person name="Lapidus A."/>
            <person name="Glavina del Rio T."/>
            <person name="Dalin E."/>
            <person name="Tice H."/>
            <person name="Bruce D."/>
            <person name="Goodwin L."/>
            <person name="Pitluck S."/>
            <person name="Sims D."/>
            <person name="Brettin T."/>
            <person name="Detter J.C."/>
            <person name="Han C."/>
            <person name="Kuske C.R."/>
            <person name="Schmutz J."/>
            <person name="Larimer F."/>
            <person name="Land M."/>
            <person name="Hauser L."/>
            <person name="Kyrpides N."/>
            <person name="Kim E."/>
            <person name="Zhao J.-S."/>
            <person name="Richardson P."/>
        </authorList>
    </citation>
    <scope>NUCLEOTIDE SEQUENCE [LARGE SCALE GENOMIC DNA]</scope>
    <source>
        <strain evidence="2">HAW-EB4</strain>
    </source>
</reference>
<dbReference type="HOGENOM" id="CLU_123901_0_0_6"/>